<proteinExistence type="predicted"/>
<keyword evidence="2" id="KW-1185">Reference proteome</keyword>
<reference evidence="1 2" key="1">
    <citation type="journal article" date="2014" name="Nat. Commun.">
        <title>Multiple recent horizontal transfers of a large genomic region in cheese making fungi.</title>
        <authorList>
            <person name="Cheeseman K."/>
            <person name="Ropars J."/>
            <person name="Renault P."/>
            <person name="Dupont J."/>
            <person name="Gouzy J."/>
            <person name="Branca A."/>
            <person name="Abraham A.L."/>
            <person name="Ceppi M."/>
            <person name="Conseiller E."/>
            <person name="Debuchy R."/>
            <person name="Malagnac F."/>
            <person name="Goarin A."/>
            <person name="Silar P."/>
            <person name="Lacoste S."/>
            <person name="Sallet E."/>
            <person name="Bensimon A."/>
            <person name="Giraud T."/>
            <person name="Brygoo Y."/>
        </authorList>
    </citation>
    <scope>NUCLEOTIDE SEQUENCE [LARGE SCALE GENOMIC DNA]</scope>
    <source>
        <strain evidence="2">FM 013</strain>
    </source>
</reference>
<evidence type="ECO:0000313" key="2">
    <source>
        <dbReference type="Proteomes" id="UP000053732"/>
    </source>
</evidence>
<accession>A0A0G4P670</accession>
<organism evidence="1 2">
    <name type="scientific">Penicillium camemberti (strain FM 013)</name>
    <dbReference type="NCBI Taxonomy" id="1429867"/>
    <lineage>
        <taxon>Eukaryota</taxon>
        <taxon>Fungi</taxon>
        <taxon>Dikarya</taxon>
        <taxon>Ascomycota</taxon>
        <taxon>Pezizomycotina</taxon>
        <taxon>Eurotiomycetes</taxon>
        <taxon>Eurotiomycetidae</taxon>
        <taxon>Eurotiales</taxon>
        <taxon>Aspergillaceae</taxon>
        <taxon>Penicillium</taxon>
    </lineage>
</organism>
<dbReference type="EMBL" id="HG793139">
    <property type="protein sequence ID" value="CRL21808.1"/>
    <property type="molecule type" value="Genomic_DNA"/>
</dbReference>
<protein>
    <submittedName>
        <fullName evidence="1">Str. FM013</fullName>
    </submittedName>
</protein>
<dbReference type="Proteomes" id="UP000053732">
    <property type="component" value="Unassembled WGS sequence"/>
</dbReference>
<dbReference type="AlphaFoldDB" id="A0A0G4P670"/>
<gene>
    <name evidence="1" type="ORF">PCAMFM013_S006g000348</name>
</gene>
<name>A0A0G4P670_PENC3</name>
<sequence>MAMIPDPELHGFPFASRCSYQSPVMADKAAHFDRVGANQSALPLLL</sequence>
<evidence type="ECO:0000313" key="1">
    <source>
        <dbReference type="EMBL" id="CRL21808.1"/>
    </source>
</evidence>